<dbReference type="GO" id="GO:0004842">
    <property type="term" value="F:ubiquitin-protein transferase activity"/>
    <property type="evidence" value="ECO:0007669"/>
    <property type="project" value="TreeGrafter"/>
</dbReference>
<organism evidence="6 7">
    <name type="scientific">Canna indica</name>
    <name type="common">Indian-shot</name>
    <dbReference type="NCBI Taxonomy" id="4628"/>
    <lineage>
        <taxon>Eukaryota</taxon>
        <taxon>Viridiplantae</taxon>
        <taxon>Streptophyta</taxon>
        <taxon>Embryophyta</taxon>
        <taxon>Tracheophyta</taxon>
        <taxon>Spermatophyta</taxon>
        <taxon>Magnoliopsida</taxon>
        <taxon>Liliopsida</taxon>
        <taxon>Zingiberales</taxon>
        <taxon>Cannaceae</taxon>
        <taxon>Canna</taxon>
    </lineage>
</organism>
<dbReference type="Proteomes" id="UP001327560">
    <property type="component" value="Chromosome 9"/>
</dbReference>
<dbReference type="GO" id="GO:0008270">
    <property type="term" value="F:zinc ion binding"/>
    <property type="evidence" value="ECO:0007669"/>
    <property type="project" value="UniProtKB-KW"/>
</dbReference>
<dbReference type="PIRSF" id="PIRSF036836">
    <property type="entry name" value="RNase_bind_SBP1"/>
    <property type="match status" value="1"/>
</dbReference>
<evidence type="ECO:0000256" key="1">
    <source>
        <dbReference type="ARBA" id="ARBA00022723"/>
    </source>
</evidence>
<dbReference type="InterPro" id="IPR013083">
    <property type="entry name" value="Znf_RING/FYVE/PHD"/>
</dbReference>
<sequence length="312" mass="34531">MEVQAHQLHRFPSSQFLSNRELVINTEENQQLQSLYNDMQMALFMAPISGATAGVDFFQHCSNSQPPVTAPSDSSLTTFATAAAAASRKRPRPVSFIARDDMSSFHLQNQMLDLDVDRLILQHVGVSRNGMQTEKVQAELAERRRRFTRQIIAALEERVSKRLKAKEEEIARIGKLNWALEERIKSLCVENQIWRDLAQSNEAAANVLRTNLEQVLAAQVRAEEKAAADADVAESCCCGENGGREEEEEVAAGICVVKKDWMRACWSCGEREPSVLLLPCRHLCLCSACGPAAAACPVCNCTKSGNVHVNMS</sequence>
<dbReference type="InterPro" id="IPR001841">
    <property type="entry name" value="Znf_RING"/>
</dbReference>
<gene>
    <name evidence="6" type="ORF">Cni_G28391</name>
</gene>
<dbReference type="Pfam" id="PF13920">
    <property type="entry name" value="zf-C3HC4_3"/>
    <property type="match status" value="1"/>
</dbReference>
<keyword evidence="1" id="KW-0479">Metal-binding</keyword>
<accession>A0AAQ3QQ82</accession>
<keyword evidence="3" id="KW-0862">Zinc</keyword>
<dbReference type="PANTHER" id="PTHR42647:SF12">
    <property type="entry name" value="BOI-RELATED E3 UBIQUITIN-PROTEIN LIGASE 2-RELATED"/>
    <property type="match status" value="1"/>
</dbReference>
<dbReference type="PANTHER" id="PTHR42647">
    <property type="entry name" value="SBP (S-RIBONUCLEASE BINDING PROTEIN) FAMILY PROTEIN"/>
    <property type="match status" value="1"/>
</dbReference>
<feature type="domain" description="RING-type" evidence="5">
    <location>
        <begin position="265"/>
        <end position="300"/>
    </location>
</feature>
<reference evidence="6 7" key="1">
    <citation type="submission" date="2023-10" db="EMBL/GenBank/DDBJ databases">
        <title>Chromosome-scale genome assembly provides insights into flower coloration mechanisms of Canna indica.</title>
        <authorList>
            <person name="Li C."/>
        </authorList>
    </citation>
    <scope>NUCLEOTIDE SEQUENCE [LARGE SCALE GENOMIC DNA]</scope>
    <source>
        <tissue evidence="6">Flower</tissue>
    </source>
</reference>
<protein>
    <submittedName>
        <fullName evidence="6">BOI-related E3 ubiquitin-protein ligase 3</fullName>
    </submittedName>
</protein>
<evidence type="ECO:0000256" key="4">
    <source>
        <dbReference type="PROSITE-ProRule" id="PRU00175"/>
    </source>
</evidence>
<evidence type="ECO:0000313" key="7">
    <source>
        <dbReference type="Proteomes" id="UP001327560"/>
    </source>
</evidence>
<dbReference type="AlphaFoldDB" id="A0AAQ3QQ82"/>
<evidence type="ECO:0000313" key="6">
    <source>
        <dbReference type="EMBL" id="WOL19589.1"/>
    </source>
</evidence>
<keyword evidence="2 4" id="KW-0863">Zinc-finger</keyword>
<dbReference type="PROSITE" id="PS50089">
    <property type="entry name" value="ZF_RING_2"/>
    <property type="match status" value="1"/>
</dbReference>
<evidence type="ECO:0000259" key="5">
    <source>
        <dbReference type="PROSITE" id="PS50089"/>
    </source>
</evidence>
<proteinExistence type="predicted"/>
<evidence type="ECO:0000256" key="3">
    <source>
        <dbReference type="ARBA" id="ARBA00022833"/>
    </source>
</evidence>
<dbReference type="GO" id="GO:0043067">
    <property type="term" value="P:regulation of programmed cell death"/>
    <property type="evidence" value="ECO:0007669"/>
    <property type="project" value="TreeGrafter"/>
</dbReference>
<keyword evidence="7" id="KW-1185">Reference proteome</keyword>
<name>A0AAQ3QQ82_9LILI</name>
<dbReference type="Gene3D" id="3.30.40.10">
    <property type="entry name" value="Zinc/RING finger domain, C3HC4 (zinc finger)"/>
    <property type="match status" value="1"/>
</dbReference>
<evidence type="ECO:0000256" key="2">
    <source>
        <dbReference type="ARBA" id="ARBA00022771"/>
    </source>
</evidence>
<dbReference type="EMBL" id="CP136898">
    <property type="protein sequence ID" value="WOL19589.1"/>
    <property type="molecule type" value="Genomic_DNA"/>
</dbReference>